<keyword evidence="3" id="KW-1185">Reference proteome</keyword>
<dbReference type="Gene3D" id="3.40.50.1820">
    <property type="entry name" value="alpha/beta hydrolase"/>
    <property type="match status" value="1"/>
</dbReference>
<dbReference type="PANTHER" id="PTHR43037">
    <property type="entry name" value="UNNAMED PRODUCT-RELATED"/>
    <property type="match status" value="1"/>
</dbReference>
<evidence type="ECO:0000313" key="3">
    <source>
        <dbReference type="Proteomes" id="UP000003704"/>
    </source>
</evidence>
<organism evidence="2 3">
    <name type="scientific">Hydrocarboniphaga effusa AP103</name>
    <dbReference type="NCBI Taxonomy" id="1172194"/>
    <lineage>
        <taxon>Bacteria</taxon>
        <taxon>Pseudomonadati</taxon>
        <taxon>Pseudomonadota</taxon>
        <taxon>Gammaproteobacteria</taxon>
        <taxon>Nevskiales</taxon>
        <taxon>Nevskiaceae</taxon>
        <taxon>Hydrocarboniphaga</taxon>
    </lineage>
</organism>
<dbReference type="Proteomes" id="UP000003704">
    <property type="component" value="Unassembled WGS sequence"/>
</dbReference>
<dbReference type="SUPFAM" id="SSF53474">
    <property type="entry name" value="alpha/beta-Hydrolases"/>
    <property type="match status" value="1"/>
</dbReference>
<accession>I8T5R3</accession>
<protein>
    <submittedName>
        <fullName evidence="2">Uncharacterized protein</fullName>
    </submittedName>
</protein>
<evidence type="ECO:0000256" key="1">
    <source>
        <dbReference type="ARBA" id="ARBA00022729"/>
    </source>
</evidence>
<dbReference type="EMBL" id="AKGD01000002">
    <property type="protein sequence ID" value="EIT69048.1"/>
    <property type="molecule type" value="Genomic_DNA"/>
</dbReference>
<keyword evidence="1" id="KW-0732">Signal</keyword>
<comment type="caution">
    <text evidence="2">The sequence shown here is derived from an EMBL/GenBank/DDBJ whole genome shotgun (WGS) entry which is preliminary data.</text>
</comment>
<reference evidence="2 3" key="1">
    <citation type="journal article" date="2012" name="J. Bacteriol.">
        <title>Genome Sequence of n-Alkane-Degrading Hydrocarboniphaga effusa Strain AP103T (ATCC BAA-332T).</title>
        <authorList>
            <person name="Chang H.K."/>
            <person name="Zylstra G.J."/>
            <person name="Chae J.C."/>
        </authorList>
    </citation>
    <scope>NUCLEOTIDE SEQUENCE [LARGE SCALE GENOMIC DNA]</scope>
    <source>
        <strain evidence="2 3">AP103</strain>
    </source>
</reference>
<proteinExistence type="predicted"/>
<gene>
    <name evidence="2" type="ORF">WQQ_26300</name>
</gene>
<dbReference type="InterPro" id="IPR029058">
    <property type="entry name" value="AB_hydrolase_fold"/>
</dbReference>
<dbReference type="InterPro" id="IPR050955">
    <property type="entry name" value="Plant_Biomass_Hydrol_Est"/>
</dbReference>
<sequence>MVVMLHGNGGTPQNQANLAEIAPLVASSGTWVFLPSAVNGVWDDDPSSSDPSKDDVGFISRVIDIAVAGYQLDADRVYAAGLSNGGFMSQRLACELSDRIAAVGVVSAALRTGVQSNCAGGAPRPITLIVGTTDPIVPYGGIGNIRSADATLAFWAARNGCVSSAAIVTDLPNSTADGTTVRQTVHQACASGKDVIRYTVNGGGHAWPGGWQYLPVPVIGTTSTDIDASAILFGFFSRYTR</sequence>
<dbReference type="PANTHER" id="PTHR43037:SF1">
    <property type="entry name" value="BLL1128 PROTEIN"/>
    <property type="match status" value="1"/>
</dbReference>
<evidence type="ECO:0000313" key="2">
    <source>
        <dbReference type="EMBL" id="EIT69048.1"/>
    </source>
</evidence>
<dbReference type="AlphaFoldDB" id="I8T5R3"/>
<name>I8T5R3_9GAMM</name>